<organism evidence="1 2">
    <name type="scientific">Hominisplanchenecus murintestinalis</name>
    <dbReference type="NCBI Taxonomy" id="2941517"/>
    <lineage>
        <taxon>Bacteria</taxon>
        <taxon>Bacillati</taxon>
        <taxon>Bacillota</taxon>
        <taxon>Clostridia</taxon>
        <taxon>Lachnospirales</taxon>
        <taxon>Lachnospiraceae</taxon>
        <taxon>Hominisplanchenecus</taxon>
    </lineage>
</organism>
<keyword evidence="1" id="KW-0813">Transport</keyword>
<name>A0AC61QZP9_9FIRM</name>
<protein>
    <submittedName>
        <fullName evidence="1">PTS glucose transporter subunit IIA</fullName>
    </submittedName>
</protein>
<accession>A0AC61QZP9</accession>
<sequence length="165" mass="17432">MFKSLKGMFGGKSEEVYTLVSPAKGKAVPLSEVNDPTFADGLLGKGAAVVPAEGKIHAPADGTVEMMFETKHAVSLKTEYGTEILVHVGLDTVNLKGKYYEAHVQAGDAVKAGDLLISFDIDQIKAEGYDVVTPVLVCNTDDYASVDAVTGNDVEPGDTIIKITK</sequence>
<dbReference type="EMBL" id="SRZB01000016">
    <property type="protein sequence ID" value="TGX98526.1"/>
    <property type="molecule type" value="Genomic_DNA"/>
</dbReference>
<evidence type="ECO:0000313" key="1">
    <source>
        <dbReference type="EMBL" id="TGX98526.1"/>
    </source>
</evidence>
<keyword evidence="1" id="KW-0762">Sugar transport</keyword>
<gene>
    <name evidence="1" type="ORF">E5357_08400</name>
</gene>
<evidence type="ECO:0000313" key="2">
    <source>
        <dbReference type="Proteomes" id="UP000307720"/>
    </source>
</evidence>
<reference evidence="1" key="1">
    <citation type="submission" date="2019-04" db="EMBL/GenBank/DDBJ databases">
        <title>Microbes associate with the intestines of laboratory mice.</title>
        <authorList>
            <person name="Navarre W."/>
            <person name="Wong E."/>
            <person name="Huang K."/>
            <person name="Tropini C."/>
            <person name="Ng K."/>
            <person name="Yu B."/>
        </authorList>
    </citation>
    <scope>NUCLEOTIDE SEQUENCE</scope>
    <source>
        <strain evidence="1">NM72_1-8</strain>
    </source>
</reference>
<dbReference type="Proteomes" id="UP000307720">
    <property type="component" value="Unassembled WGS sequence"/>
</dbReference>
<comment type="caution">
    <text evidence="1">The sequence shown here is derived from an EMBL/GenBank/DDBJ whole genome shotgun (WGS) entry which is preliminary data.</text>
</comment>
<keyword evidence="2" id="KW-1185">Reference proteome</keyword>
<proteinExistence type="predicted"/>